<evidence type="ECO:0000313" key="2">
    <source>
        <dbReference type="Proteomes" id="UP001299970"/>
    </source>
</evidence>
<reference evidence="1 2" key="1">
    <citation type="submission" date="2022-03" db="EMBL/GenBank/DDBJ databases">
        <title>Pseudonocardia alaer sp. nov., a novel actinomycete isolated from reed forest soil.</title>
        <authorList>
            <person name="Wang L."/>
        </authorList>
    </citation>
    <scope>NUCLEOTIDE SEQUENCE [LARGE SCALE GENOMIC DNA]</scope>
    <source>
        <strain evidence="1 2">Y-16303</strain>
    </source>
</reference>
<sequence>MDAITLSRVYDHEPHGEGRCYLVERLWPRGIRHEEVELDSWAKDAAPSHELRMWFGHDPQRWEEFRRRYFAELDTRPQAWQPLVDAAATGEITLLYSSRDREHNNAIALRDYLLERLARQRG</sequence>
<dbReference type="PANTHER" id="PTHR36849:SF1">
    <property type="entry name" value="CYTOPLASMIC PROTEIN"/>
    <property type="match status" value="1"/>
</dbReference>
<proteinExistence type="predicted"/>
<accession>A0ABS9TP20</accession>
<dbReference type="PANTHER" id="PTHR36849">
    <property type="entry name" value="CYTOPLASMIC PROTEIN-RELATED"/>
    <property type="match status" value="1"/>
</dbReference>
<evidence type="ECO:0000313" key="1">
    <source>
        <dbReference type="EMBL" id="MCH6170298.1"/>
    </source>
</evidence>
<dbReference type="EMBL" id="JAKXMK010000031">
    <property type="protein sequence ID" value="MCH6170298.1"/>
    <property type="molecule type" value="Genomic_DNA"/>
</dbReference>
<name>A0ABS9TP20_9PSEU</name>
<organism evidence="1 2">
    <name type="scientific">Pseudonocardia alaniniphila</name>
    <dbReference type="NCBI Taxonomy" id="75291"/>
    <lineage>
        <taxon>Bacteria</taxon>
        <taxon>Bacillati</taxon>
        <taxon>Actinomycetota</taxon>
        <taxon>Actinomycetes</taxon>
        <taxon>Pseudonocardiales</taxon>
        <taxon>Pseudonocardiaceae</taxon>
        <taxon>Pseudonocardia</taxon>
    </lineage>
</organism>
<dbReference type="InterPro" id="IPR052552">
    <property type="entry name" value="YeaO-like"/>
</dbReference>
<dbReference type="Proteomes" id="UP001299970">
    <property type="component" value="Unassembled WGS sequence"/>
</dbReference>
<gene>
    <name evidence="1" type="ORF">MMF94_31745</name>
</gene>
<comment type="caution">
    <text evidence="1">The sequence shown here is derived from an EMBL/GenBank/DDBJ whole genome shotgun (WGS) entry which is preliminary data.</text>
</comment>
<keyword evidence="2" id="KW-1185">Reference proteome</keyword>
<dbReference type="Pfam" id="PF22752">
    <property type="entry name" value="DUF488-N3i"/>
    <property type="match status" value="1"/>
</dbReference>
<protein>
    <submittedName>
        <fullName evidence="1">DUF488 family protein</fullName>
    </submittedName>
</protein>
<dbReference type="RefSeq" id="WP_241041104.1">
    <property type="nucleotide sequence ID" value="NZ_BAAAJF010000063.1"/>
</dbReference>